<dbReference type="InterPro" id="IPR027417">
    <property type="entry name" value="P-loop_NTPase"/>
</dbReference>
<keyword evidence="2" id="KW-0067">ATP-binding</keyword>
<dbReference type="RefSeq" id="WP_369018042.1">
    <property type="nucleotide sequence ID" value="NZ_CP121689.1"/>
</dbReference>
<organism evidence="2 3">
    <name type="scientific">Thermatribacter velox</name>
    <dbReference type="NCBI Taxonomy" id="3039681"/>
    <lineage>
        <taxon>Bacteria</taxon>
        <taxon>Pseudomonadati</taxon>
        <taxon>Atribacterota</taxon>
        <taxon>Atribacteria</taxon>
        <taxon>Atribacterales</taxon>
        <taxon>Thermatribacteraceae</taxon>
        <taxon>Thermatribacter</taxon>
    </lineage>
</organism>
<dbReference type="Pfam" id="PF13173">
    <property type="entry name" value="AAA_14"/>
    <property type="match status" value="1"/>
</dbReference>
<protein>
    <submittedName>
        <fullName evidence="2">ATP-binding protein</fullName>
    </submittedName>
</protein>
<accession>A0ABZ2YCK6</accession>
<feature type="domain" description="AAA+ ATPase" evidence="1">
    <location>
        <begin position="37"/>
        <end position="150"/>
    </location>
</feature>
<dbReference type="PANTHER" id="PTHR42990:SF1">
    <property type="entry name" value="AAA+ ATPASE DOMAIN-CONTAINING PROTEIN"/>
    <property type="match status" value="1"/>
</dbReference>
<evidence type="ECO:0000313" key="3">
    <source>
        <dbReference type="Proteomes" id="UP001461341"/>
    </source>
</evidence>
<proteinExistence type="predicted"/>
<dbReference type="InterPro" id="IPR041682">
    <property type="entry name" value="AAA_14"/>
</dbReference>
<sequence>MDLDQVIEKLETRRNRLISFLPEKKRLFFSELEKQMKNRAVLLYGPRGVGKTTFLLFMSKDCNLFYVSGDDPLLLYHPFYEMAEKVLLDYPGIIIDEAHSLKDWSKLIKALYDSFPNKIIWISDSSSVLLRKGIADLSRRFVSLKMPLVSLREYIYLETGQIIEKLSFPSDNLLEYATRVIKQVDVLQYFRKYREGGTRPFYLEGNFREKMINILEKTIYYDIPHLIGTISENHFGALKAVVSFLLYSKIPTINVESMCREWGIGKPKLYQLLYAMEEVGLVNIVRKEGVEKAYSKGSKIFFADPAFYFVFEGETGNFREAFTVFALKERIRAAKREEEADFVLDGVKLEIGGRGKVSKHSDYVIKDDLDLPVRNSVPLWMLGMLW</sequence>
<name>A0ABZ2YCK6_9BACT</name>
<dbReference type="EMBL" id="CP121689">
    <property type="protein sequence ID" value="WZL75891.1"/>
    <property type="molecule type" value="Genomic_DNA"/>
</dbReference>
<reference evidence="2 3" key="1">
    <citation type="submission" date="2023-03" db="EMBL/GenBank/DDBJ databases">
        <title>Novel Species.</title>
        <authorList>
            <person name="Ma S."/>
        </authorList>
    </citation>
    <scope>NUCLEOTIDE SEQUENCE [LARGE SCALE GENOMIC DNA]</scope>
    <source>
        <strain evidence="2 3">B11</strain>
    </source>
</reference>
<evidence type="ECO:0000313" key="2">
    <source>
        <dbReference type="EMBL" id="WZL75891.1"/>
    </source>
</evidence>
<gene>
    <name evidence="2" type="ORF">QBE54_09950</name>
</gene>
<dbReference type="Gene3D" id="3.40.50.300">
    <property type="entry name" value="P-loop containing nucleotide triphosphate hydrolases"/>
    <property type="match status" value="1"/>
</dbReference>
<keyword evidence="2" id="KW-0547">Nucleotide-binding</keyword>
<dbReference type="GO" id="GO:0005524">
    <property type="term" value="F:ATP binding"/>
    <property type="evidence" value="ECO:0007669"/>
    <property type="project" value="UniProtKB-KW"/>
</dbReference>
<evidence type="ECO:0000259" key="1">
    <source>
        <dbReference type="SMART" id="SM00382"/>
    </source>
</evidence>
<dbReference type="SMART" id="SM00382">
    <property type="entry name" value="AAA"/>
    <property type="match status" value="1"/>
</dbReference>
<dbReference type="SUPFAM" id="SSF52540">
    <property type="entry name" value="P-loop containing nucleoside triphosphate hydrolases"/>
    <property type="match status" value="1"/>
</dbReference>
<keyword evidence="3" id="KW-1185">Reference proteome</keyword>
<dbReference type="PANTHER" id="PTHR42990">
    <property type="entry name" value="ATPASE"/>
    <property type="match status" value="1"/>
</dbReference>
<dbReference type="InterPro" id="IPR003593">
    <property type="entry name" value="AAA+_ATPase"/>
</dbReference>
<dbReference type="Proteomes" id="UP001461341">
    <property type="component" value="Chromosome"/>
</dbReference>